<dbReference type="InterPro" id="IPR015590">
    <property type="entry name" value="Aldehyde_DH_dom"/>
</dbReference>
<dbReference type="RefSeq" id="WP_337692962.1">
    <property type="nucleotide sequence ID" value="NZ_JBBEGN010000001.1"/>
</dbReference>
<feature type="active site" evidence="2">
    <location>
        <position position="265"/>
    </location>
</feature>
<dbReference type="InterPro" id="IPR016163">
    <property type="entry name" value="Ald_DH_C"/>
</dbReference>
<dbReference type="InterPro" id="IPR016162">
    <property type="entry name" value="Ald_DH_N"/>
</dbReference>
<dbReference type="PANTHER" id="PTHR11699">
    <property type="entry name" value="ALDEHYDE DEHYDROGENASE-RELATED"/>
    <property type="match status" value="1"/>
</dbReference>
<dbReference type="PROSITE" id="PS00687">
    <property type="entry name" value="ALDEHYDE_DEHYDR_GLU"/>
    <property type="match status" value="1"/>
</dbReference>
<evidence type="ECO:0000256" key="3">
    <source>
        <dbReference type="RuleBase" id="RU003345"/>
    </source>
</evidence>
<dbReference type="Pfam" id="PF00171">
    <property type="entry name" value="Aldedh"/>
    <property type="match status" value="1"/>
</dbReference>
<evidence type="ECO:0000313" key="5">
    <source>
        <dbReference type="EMBL" id="MEJ2866338.1"/>
    </source>
</evidence>
<evidence type="ECO:0000313" key="6">
    <source>
        <dbReference type="Proteomes" id="UP001385809"/>
    </source>
</evidence>
<proteinExistence type="inferred from homology"/>
<dbReference type="SUPFAM" id="SSF53720">
    <property type="entry name" value="ALDH-like"/>
    <property type="match status" value="1"/>
</dbReference>
<dbReference type="Gene3D" id="3.40.309.10">
    <property type="entry name" value="Aldehyde Dehydrogenase, Chain A, domain 2"/>
    <property type="match status" value="1"/>
</dbReference>
<dbReference type="InterPro" id="IPR016161">
    <property type="entry name" value="Ald_DH/histidinol_DH"/>
</dbReference>
<accession>A0ABU8MHB1</accession>
<sequence length="499" mass="53190">MTTLDTPARVEPADGHRAVRGREWTLLIGGQLRPATGGRTYQRISPFLGEAIATVPDAGVEDADAAVAAAASARRGWRLTPAPQRAAMVTEAARIIAEHGEELALLDTIDAGSPLANSRVDVQITLAQARLFAGLALEMKGDTIPASAGLHLTVRQPVGVVVRIVPFNHPLMFAGKVFAPLVAGNPTILKPPETAPLSALRLGELLRDVFPPGVLNIVVGNGPTVPDRLVRHPDVRRIGFIGSERTGRAIQQAAAASGIKEVSLELGGKNAMVVFADADLDAAADAAIRGMNFTWSGQSCGSNSRLLVERSVHDELVDRITAKLRDHRIGDPLDPASVQGTMIDQRQYDKVLGYLDTARREGATVVTGGGRPEGLEHGLFIAPTVLTGVREDHTVAREEIFGPVLSVLGFDDEDDAVRIANDSPYGLTAAVWTRDIGRALRMAHELEAGFTWINDSAKHFPNVPYGGVKASGLGREESLEELLGYTELKSINISYRGTA</sequence>
<evidence type="ECO:0000256" key="1">
    <source>
        <dbReference type="ARBA" id="ARBA00023002"/>
    </source>
</evidence>
<comment type="caution">
    <text evidence="5">The sequence shown here is derived from an EMBL/GenBank/DDBJ whole genome shotgun (WGS) entry which is preliminary data.</text>
</comment>
<name>A0ABU8MHB1_9PSEU</name>
<keyword evidence="1 3" id="KW-0560">Oxidoreductase</keyword>
<organism evidence="5 6">
    <name type="scientific">Actinomycetospora aurantiaca</name>
    <dbReference type="NCBI Taxonomy" id="3129233"/>
    <lineage>
        <taxon>Bacteria</taxon>
        <taxon>Bacillati</taxon>
        <taxon>Actinomycetota</taxon>
        <taxon>Actinomycetes</taxon>
        <taxon>Pseudonocardiales</taxon>
        <taxon>Pseudonocardiaceae</taxon>
        <taxon>Actinomycetospora</taxon>
    </lineage>
</organism>
<evidence type="ECO:0000259" key="4">
    <source>
        <dbReference type="Pfam" id="PF00171"/>
    </source>
</evidence>
<reference evidence="5 6" key="1">
    <citation type="submission" date="2024-03" db="EMBL/GenBank/DDBJ databases">
        <title>Actinomycetospora sp. OC33-EN08, a novel actinomycete isolated from wild orchid (Aerides multiflora).</title>
        <authorList>
            <person name="Suriyachadkun C."/>
        </authorList>
    </citation>
    <scope>NUCLEOTIDE SEQUENCE [LARGE SCALE GENOMIC DNA]</scope>
    <source>
        <strain evidence="5 6">OC33-EN08</strain>
    </source>
</reference>
<dbReference type="Proteomes" id="UP001385809">
    <property type="component" value="Unassembled WGS sequence"/>
</dbReference>
<dbReference type="EMBL" id="JBBEGN010000001">
    <property type="protein sequence ID" value="MEJ2866338.1"/>
    <property type="molecule type" value="Genomic_DNA"/>
</dbReference>
<comment type="similarity">
    <text evidence="3">Belongs to the aldehyde dehydrogenase family.</text>
</comment>
<evidence type="ECO:0000256" key="2">
    <source>
        <dbReference type="PROSITE-ProRule" id="PRU10007"/>
    </source>
</evidence>
<dbReference type="Gene3D" id="3.40.605.10">
    <property type="entry name" value="Aldehyde Dehydrogenase, Chain A, domain 1"/>
    <property type="match status" value="1"/>
</dbReference>
<protein>
    <submittedName>
        <fullName evidence="5">Aldehyde dehydrogenase family protein</fullName>
    </submittedName>
</protein>
<feature type="domain" description="Aldehyde dehydrogenase" evidence="4">
    <location>
        <begin position="39"/>
        <end position="491"/>
    </location>
</feature>
<keyword evidence="6" id="KW-1185">Reference proteome</keyword>
<dbReference type="InterPro" id="IPR029510">
    <property type="entry name" value="Ald_DH_CS_GLU"/>
</dbReference>
<gene>
    <name evidence="5" type="ORF">WCD74_01090</name>
</gene>